<proteinExistence type="predicted"/>
<dbReference type="Proteomes" id="UP001501461">
    <property type="component" value="Unassembled WGS sequence"/>
</dbReference>
<gene>
    <name evidence="1" type="ORF">GCM10009720_29450</name>
</gene>
<organism evidence="1 2">
    <name type="scientific">Yaniella flava</name>
    <dbReference type="NCBI Taxonomy" id="287930"/>
    <lineage>
        <taxon>Bacteria</taxon>
        <taxon>Bacillati</taxon>
        <taxon>Actinomycetota</taxon>
        <taxon>Actinomycetes</taxon>
        <taxon>Micrococcales</taxon>
        <taxon>Micrococcaceae</taxon>
        <taxon>Yaniella</taxon>
    </lineage>
</organism>
<sequence length="80" mass="9273">MAQEANIIEGTMKYCFRHYTAVTPENKEPHLLPANSKIRELFCHHVYVPVKPVIVTCLMGREATENLREKRCDLRSETLT</sequence>
<accession>A0ABN2V0J9</accession>
<keyword evidence="2" id="KW-1185">Reference proteome</keyword>
<evidence type="ECO:0000313" key="1">
    <source>
        <dbReference type="EMBL" id="GAA2046645.1"/>
    </source>
</evidence>
<dbReference type="EMBL" id="BAAAMN010000072">
    <property type="protein sequence ID" value="GAA2046645.1"/>
    <property type="molecule type" value="Genomic_DNA"/>
</dbReference>
<evidence type="ECO:0000313" key="2">
    <source>
        <dbReference type="Proteomes" id="UP001501461"/>
    </source>
</evidence>
<comment type="caution">
    <text evidence="1">The sequence shown here is derived from an EMBL/GenBank/DDBJ whole genome shotgun (WGS) entry which is preliminary data.</text>
</comment>
<name>A0ABN2V0J9_9MICC</name>
<reference evidence="1 2" key="1">
    <citation type="journal article" date="2019" name="Int. J. Syst. Evol. Microbiol.">
        <title>The Global Catalogue of Microorganisms (GCM) 10K type strain sequencing project: providing services to taxonomists for standard genome sequencing and annotation.</title>
        <authorList>
            <consortium name="The Broad Institute Genomics Platform"/>
            <consortium name="The Broad Institute Genome Sequencing Center for Infectious Disease"/>
            <person name="Wu L."/>
            <person name="Ma J."/>
        </authorList>
    </citation>
    <scope>NUCLEOTIDE SEQUENCE [LARGE SCALE GENOMIC DNA]</scope>
    <source>
        <strain evidence="1 2">JCM 13595</strain>
    </source>
</reference>
<protein>
    <submittedName>
        <fullName evidence="1">Uncharacterized protein</fullName>
    </submittedName>
</protein>